<feature type="transmembrane region" description="Helical" evidence="9">
    <location>
        <begin position="240"/>
        <end position="270"/>
    </location>
</feature>
<evidence type="ECO:0000256" key="9">
    <source>
        <dbReference type="SAM" id="Phobius"/>
    </source>
</evidence>
<reference evidence="11 12" key="1">
    <citation type="submission" date="2022-05" db="EMBL/GenBank/DDBJ databases">
        <authorList>
            <consortium name="Genoscope - CEA"/>
            <person name="William W."/>
        </authorList>
    </citation>
    <scope>NUCLEOTIDE SEQUENCE [LARGE SCALE GENOMIC DNA]</scope>
</reference>
<feature type="domain" description="G-protein coupled receptors family 1 profile" evidence="10">
    <location>
        <begin position="108"/>
        <end position="349"/>
    </location>
</feature>
<dbReference type="PROSITE" id="PS50262">
    <property type="entry name" value="G_PROTEIN_RECEP_F1_2"/>
    <property type="match status" value="1"/>
</dbReference>
<keyword evidence="5" id="KW-0297">G-protein coupled receptor</keyword>
<feature type="transmembrane region" description="Helical" evidence="9">
    <location>
        <begin position="300"/>
        <end position="323"/>
    </location>
</feature>
<dbReference type="PANTHER" id="PTHR24249:SF372">
    <property type="entry name" value="G-PROTEIN COUPLED RECEPTORS FAMILY 1 PROFILE DOMAIN-CONTAINING PROTEIN"/>
    <property type="match status" value="1"/>
</dbReference>
<accession>A0AAU9Y0P5</accession>
<feature type="transmembrane region" description="Helical" evidence="9">
    <location>
        <begin position="165"/>
        <end position="187"/>
    </location>
</feature>
<proteinExistence type="predicted"/>
<feature type="transmembrane region" description="Helical" evidence="9">
    <location>
        <begin position="335"/>
        <end position="352"/>
    </location>
</feature>
<evidence type="ECO:0000256" key="8">
    <source>
        <dbReference type="ARBA" id="ARBA00023224"/>
    </source>
</evidence>
<keyword evidence="12" id="KW-1185">Reference proteome</keyword>
<comment type="subcellular location">
    <subcellularLocation>
        <location evidence="1">Cell membrane</location>
        <topology evidence="1">Multi-pass membrane protein</topology>
    </subcellularLocation>
</comment>
<protein>
    <recommendedName>
        <fullName evidence="10">G-protein coupled receptors family 1 profile domain-containing protein</fullName>
    </recommendedName>
</protein>
<organism evidence="11 12">
    <name type="scientific">Pocillopora meandrina</name>
    <dbReference type="NCBI Taxonomy" id="46732"/>
    <lineage>
        <taxon>Eukaryota</taxon>
        <taxon>Metazoa</taxon>
        <taxon>Cnidaria</taxon>
        <taxon>Anthozoa</taxon>
        <taxon>Hexacorallia</taxon>
        <taxon>Scleractinia</taxon>
        <taxon>Astrocoeniina</taxon>
        <taxon>Pocilloporidae</taxon>
        <taxon>Pocillopora</taxon>
    </lineage>
</organism>
<feature type="transmembrane region" description="Helical" evidence="9">
    <location>
        <begin position="128"/>
        <end position="145"/>
    </location>
</feature>
<dbReference type="GO" id="GO:0005886">
    <property type="term" value="C:plasma membrane"/>
    <property type="evidence" value="ECO:0007669"/>
    <property type="project" value="UniProtKB-SubCell"/>
</dbReference>
<evidence type="ECO:0000256" key="7">
    <source>
        <dbReference type="ARBA" id="ARBA00023170"/>
    </source>
</evidence>
<evidence type="ECO:0000313" key="12">
    <source>
        <dbReference type="Proteomes" id="UP001159428"/>
    </source>
</evidence>
<dbReference type="PROSITE" id="PS51257">
    <property type="entry name" value="PROKAR_LIPOPROTEIN"/>
    <property type="match status" value="1"/>
</dbReference>
<evidence type="ECO:0000313" key="11">
    <source>
        <dbReference type="EMBL" id="CAH3163715.1"/>
    </source>
</evidence>
<evidence type="ECO:0000256" key="1">
    <source>
        <dbReference type="ARBA" id="ARBA00004651"/>
    </source>
</evidence>
<evidence type="ECO:0000256" key="4">
    <source>
        <dbReference type="ARBA" id="ARBA00022989"/>
    </source>
</evidence>
<comment type="caution">
    <text evidence="11">The sequence shown here is derived from an EMBL/GenBank/DDBJ whole genome shotgun (WGS) entry which is preliminary data.</text>
</comment>
<dbReference type="SUPFAM" id="SSF81321">
    <property type="entry name" value="Family A G protein-coupled receptor-like"/>
    <property type="match status" value="1"/>
</dbReference>
<sequence length="369" mass="42544">MVARAKALNTSAVKWVALITCVFLSCYRIMMRCSLLLLTDNQSCNDSYYKIPLQSAVCSLQCFRVLCSVTDEISRPASRNRKGKQIRNSMEMWFWVLGWFLSILTMVVNGFVIFLVCSKRQLLTKTNTFIVSLAVADFGVGMTAIPSRFFCRLTTECPPSSKEGLIMIFVRVFTFYASGTNLVNLVLERYVAVVKPLKYLNFMTRRRVIQMVLTSWGIPFLFILILVSTRLIAIDRIMAMLGYLCLLFEIILCVILIFFLASMFLVVYNLNSRDRNLAKQLRFNKMVAKAKTQNTSAVKWVALITCVFLSCYGIMMRCSLLFLIVQSCDDFRYKIPLQVINSGINPIVYAFFKRDIKQECKRLLFKRRR</sequence>
<dbReference type="InterPro" id="IPR000276">
    <property type="entry name" value="GPCR_Rhodpsn"/>
</dbReference>
<dbReference type="PRINTS" id="PR00237">
    <property type="entry name" value="GPCRRHODOPSN"/>
</dbReference>
<dbReference type="PANTHER" id="PTHR24249">
    <property type="entry name" value="HISTAMINE RECEPTOR-RELATED G-PROTEIN COUPLED RECEPTOR"/>
    <property type="match status" value="1"/>
</dbReference>
<feature type="transmembrane region" description="Helical" evidence="9">
    <location>
        <begin position="208"/>
        <end position="234"/>
    </location>
</feature>
<evidence type="ECO:0000256" key="2">
    <source>
        <dbReference type="ARBA" id="ARBA00022475"/>
    </source>
</evidence>
<name>A0AAU9Y0P5_9CNID</name>
<evidence type="ECO:0000256" key="6">
    <source>
        <dbReference type="ARBA" id="ARBA00023136"/>
    </source>
</evidence>
<keyword evidence="8" id="KW-0807">Transducer</keyword>
<dbReference type="Proteomes" id="UP001159428">
    <property type="component" value="Unassembled WGS sequence"/>
</dbReference>
<dbReference type="GO" id="GO:0004930">
    <property type="term" value="F:G protein-coupled receptor activity"/>
    <property type="evidence" value="ECO:0007669"/>
    <property type="project" value="UniProtKB-KW"/>
</dbReference>
<keyword evidence="6 9" id="KW-0472">Membrane</keyword>
<dbReference type="Gene3D" id="1.20.1070.10">
    <property type="entry name" value="Rhodopsin 7-helix transmembrane proteins"/>
    <property type="match status" value="1"/>
</dbReference>
<dbReference type="AlphaFoldDB" id="A0AAU9Y0P5"/>
<keyword evidence="7" id="KW-0675">Receptor</keyword>
<dbReference type="Pfam" id="PF00001">
    <property type="entry name" value="7tm_1"/>
    <property type="match status" value="1"/>
</dbReference>
<keyword evidence="4 9" id="KW-1133">Transmembrane helix</keyword>
<gene>
    <name evidence="11" type="ORF">PMEA_00035660</name>
</gene>
<keyword evidence="3 9" id="KW-0812">Transmembrane</keyword>
<feature type="transmembrane region" description="Helical" evidence="9">
    <location>
        <begin position="12"/>
        <end position="30"/>
    </location>
</feature>
<dbReference type="EMBL" id="CALNXJ010000095">
    <property type="protein sequence ID" value="CAH3163715.1"/>
    <property type="molecule type" value="Genomic_DNA"/>
</dbReference>
<evidence type="ECO:0000256" key="3">
    <source>
        <dbReference type="ARBA" id="ARBA00022692"/>
    </source>
</evidence>
<evidence type="ECO:0000256" key="5">
    <source>
        <dbReference type="ARBA" id="ARBA00023040"/>
    </source>
</evidence>
<evidence type="ECO:0000259" key="10">
    <source>
        <dbReference type="PROSITE" id="PS50262"/>
    </source>
</evidence>
<keyword evidence="2" id="KW-1003">Cell membrane</keyword>
<feature type="transmembrane region" description="Helical" evidence="9">
    <location>
        <begin position="92"/>
        <end position="116"/>
    </location>
</feature>
<dbReference type="InterPro" id="IPR050569">
    <property type="entry name" value="TAAR"/>
</dbReference>
<dbReference type="InterPro" id="IPR017452">
    <property type="entry name" value="GPCR_Rhodpsn_7TM"/>
</dbReference>